<accession>A0ABM5UUM5</accession>
<proteinExistence type="predicted"/>
<sequence>MIFFRISDNRSIQAYEFIITNAYLALKGGEHNPDLISKSSDPLSSLCGKKFLEKILSFLKARAPSITQLVAHVEASHRAREKQRRVSCLSALTELRNGSLQ</sequence>
<organism evidence="1 2">
    <name type="scientific">Candidatus Coxiella mudrowiae</name>
    <dbReference type="NCBI Taxonomy" id="2054173"/>
    <lineage>
        <taxon>Bacteria</taxon>
        <taxon>Pseudomonadati</taxon>
        <taxon>Pseudomonadota</taxon>
        <taxon>Gammaproteobacteria</taxon>
        <taxon>Legionellales</taxon>
        <taxon>Coxiellaceae</taxon>
        <taxon>Coxiella</taxon>
    </lineage>
</organism>
<evidence type="ECO:0008006" key="3">
    <source>
        <dbReference type="Google" id="ProtNLM"/>
    </source>
</evidence>
<gene>
    <name evidence="1" type="ORF">CleRT_09540</name>
</gene>
<evidence type="ECO:0000313" key="2">
    <source>
        <dbReference type="Proteomes" id="UP000063965"/>
    </source>
</evidence>
<keyword evidence="2" id="KW-1185">Reference proteome</keyword>
<dbReference type="EMBL" id="CP011126">
    <property type="protein sequence ID" value="AKQ33671.1"/>
    <property type="molecule type" value="Genomic_DNA"/>
</dbReference>
<dbReference type="RefSeq" id="WP_048875289.1">
    <property type="nucleotide sequence ID" value="NZ_CP011126.1"/>
</dbReference>
<reference evidence="1 2" key="1">
    <citation type="journal article" date="2015" name="Genome Biol. Evol.">
        <title>Distinctive Genome Reduction Rates Revealed by Genomic Analyses of Two Coxiella-Like Endosymbionts in Ticks.</title>
        <authorList>
            <person name="Gottlieb Y."/>
            <person name="Lalzar I."/>
            <person name="Klasson L."/>
        </authorList>
    </citation>
    <scope>NUCLEOTIDE SEQUENCE [LARGE SCALE GENOMIC DNA]</scope>
    <source>
        <strain evidence="1 2">CRt</strain>
    </source>
</reference>
<dbReference type="Proteomes" id="UP000063965">
    <property type="component" value="Chromosome"/>
</dbReference>
<evidence type="ECO:0000313" key="1">
    <source>
        <dbReference type="EMBL" id="AKQ33671.1"/>
    </source>
</evidence>
<name>A0ABM5UUM5_9COXI</name>
<protein>
    <recommendedName>
        <fullName evidence="3">Cytosolic protein</fullName>
    </recommendedName>
</protein>